<keyword evidence="1" id="KW-0175">Coiled coil</keyword>
<reference evidence="3 6" key="2">
    <citation type="submission" date="2018-07" db="EMBL/GenBank/DDBJ databases">
        <title>Genome sequences of Haloplanus aerogenes JCM 16430T.</title>
        <authorList>
            <person name="Kim Y.B."/>
            <person name="Roh S.W."/>
        </authorList>
    </citation>
    <scope>NUCLEOTIDE SEQUENCE [LARGE SCALE GENOMIC DNA]</scope>
    <source>
        <strain evidence="3 6">JCM 16430</strain>
    </source>
</reference>
<dbReference type="GeneID" id="38471439"/>
<keyword evidence="2" id="KW-1133">Transmembrane helix</keyword>
<proteinExistence type="predicted"/>
<feature type="transmembrane region" description="Helical" evidence="2">
    <location>
        <begin position="119"/>
        <end position="135"/>
    </location>
</feature>
<dbReference type="AlphaFoldDB" id="A0A3M0E0G4"/>
<feature type="transmembrane region" description="Helical" evidence="2">
    <location>
        <begin position="202"/>
        <end position="231"/>
    </location>
</feature>
<protein>
    <submittedName>
        <fullName evidence="4">Uncharacterized protein</fullName>
    </submittedName>
</protein>
<dbReference type="EMBL" id="CP034145">
    <property type="protein sequence ID" value="AZH25529.1"/>
    <property type="molecule type" value="Genomic_DNA"/>
</dbReference>
<dbReference type="Proteomes" id="UP000282007">
    <property type="component" value="Chromosome"/>
</dbReference>
<feature type="coiled-coil region" evidence="1">
    <location>
        <begin position="267"/>
        <end position="294"/>
    </location>
</feature>
<gene>
    <name evidence="4" type="ORF">ATH50_0327</name>
    <name evidence="3" type="ORF">DU502_09095</name>
</gene>
<keyword evidence="2" id="KW-0812">Transmembrane</keyword>
<evidence type="ECO:0000256" key="2">
    <source>
        <dbReference type="SAM" id="Phobius"/>
    </source>
</evidence>
<reference evidence="4 5" key="1">
    <citation type="journal article" date="2015" name="Stand. Genomic Sci.">
        <title>Genomic Encyclopedia of Bacterial and Archaeal Type Strains, Phase III: the genomes of soil and plant-associated and newly described type strains.</title>
        <authorList>
            <person name="Whitman W.B."/>
            <person name="Woyke T."/>
            <person name="Klenk H.P."/>
            <person name="Zhou Y."/>
            <person name="Lilburn T.G."/>
            <person name="Beck B.J."/>
            <person name="De Vos P."/>
            <person name="Vandamme P."/>
            <person name="Eisen J.A."/>
            <person name="Garrity G."/>
            <person name="Hugenholtz P."/>
            <person name="Kyrpides N.C."/>
        </authorList>
    </citation>
    <scope>NUCLEOTIDE SEQUENCE [LARGE SCALE GENOMIC DNA]</scope>
    <source>
        <strain evidence="4 5">CGMCC 1.10124</strain>
    </source>
</reference>
<feature type="transmembrane region" description="Helical" evidence="2">
    <location>
        <begin position="31"/>
        <end position="49"/>
    </location>
</feature>
<name>A0A3M0E0G4_9EURY</name>
<dbReference type="OrthoDB" id="237955at2157"/>
<sequence length="356" mass="40823">MLSDSLDYNHTSHWVSAVIEADRPLPIDNPVLASIVRFGTLPNAFFLFVVTVGRARVPEDFTIAIFFAVVWLNIGPALIWYYDERVMPTFFREVTELVENDERITALSEKYDHFFSDQYWIPTGLWTLLLLALFFRSQSYLAAEGMFTVGGPYYFVFLISVVWLGVFTGIGFIGVLTTMLVIRELSSEPLNISPLHPDGLGGLGFVGYYAIRTTLTFSSGSLLLPLAFIFVRTSEFTVLIYLIVVSYMGFIAVSFAYPTYKINKQAQRMQEKQLDQLRREYERAKRRVRSGSRVEGDGNTTDLQEVTDQLRLQHIREEYQNYQNVRLYPFQVDIIVKLVSSVVLPLVFLAIDQYLI</sequence>
<evidence type="ECO:0000313" key="6">
    <source>
        <dbReference type="Proteomes" id="UP000282007"/>
    </source>
</evidence>
<dbReference type="KEGG" id="haer:DU502_09095"/>
<dbReference type="Proteomes" id="UP000277326">
    <property type="component" value="Unassembled WGS sequence"/>
</dbReference>
<evidence type="ECO:0000313" key="3">
    <source>
        <dbReference type="EMBL" id="AZH25529.1"/>
    </source>
</evidence>
<dbReference type="EMBL" id="REFS01000001">
    <property type="protein sequence ID" value="RMB25243.1"/>
    <property type="molecule type" value="Genomic_DNA"/>
</dbReference>
<reference evidence="4" key="3">
    <citation type="submission" date="2018-10" db="EMBL/GenBank/DDBJ databases">
        <authorList>
            <person name="Whitman W."/>
            <person name="Huntemann M."/>
            <person name="Clum A."/>
            <person name="Pillay M."/>
            <person name="Palaniappan K."/>
            <person name="Varghese N."/>
            <person name="Mikhailova N."/>
            <person name="Stamatis D."/>
            <person name="Reddy T."/>
            <person name="Daum C."/>
            <person name="Shapiro N."/>
            <person name="Ivanova N."/>
            <person name="Kyrpides N."/>
            <person name="Woyke T."/>
        </authorList>
    </citation>
    <scope>NUCLEOTIDE SEQUENCE</scope>
    <source>
        <strain evidence="4">CGMCC 1.10124</strain>
    </source>
</reference>
<feature type="transmembrane region" description="Helical" evidence="2">
    <location>
        <begin position="334"/>
        <end position="351"/>
    </location>
</feature>
<feature type="transmembrane region" description="Helical" evidence="2">
    <location>
        <begin position="238"/>
        <end position="257"/>
    </location>
</feature>
<accession>A0A3M0E0G4</accession>
<feature type="transmembrane region" description="Helical" evidence="2">
    <location>
        <begin position="61"/>
        <end position="82"/>
    </location>
</feature>
<feature type="transmembrane region" description="Helical" evidence="2">
    <location>
        <begin position="155"/>
        <end position="182"/>
    </location>
</feature>
<keyword evidence="6" id="KW-1185">Reference proteome</keyword>
<evidence type="ECO:0000313" key="4">
    <source>
        <dbReference type="EMBL" id="RMB25243.1"/>
    </source>
</evidence>
<organism evidence="4 5">
    <name type="scientific">Haloplanus aerogenes</name>
    <dbReference type="NCBI Taxonomy" id="660522"/>
    <lineage>
        <taxon>Archaea</taxon>
        <taxon>Methanobacteriati</taxon>
        <taxon>Methanobacteriota</taxon>
        <taxon>Stenosarchaea group</taxon>
        <taxon>Halobacteria</taxon>
        <taxon>Halobacteriales</taxon>
        <taxon>Haloferacaceae</taxon>
        <taxon>Haloplanus</taxon>
    </lineage>
</organism>
<keyword evidence="2" id="KW-0472">Membrane</keyword>
<evidence type="ECO:0000256" key="1">
    <source>
        <dbReference type="SAM" id="Coils"/>
    </source>
</evidence>
<evidence type="ECO:0000313" key="5">
    <source>
        <dbReference type="Proteomes" id="UP000277326"/>
    </source>
</evidence>
<dbReference type="RefSeq" id="WP_124897053.1">
    <property type="nucleotide sequence ID" value="NZ_CP034145.1"/>
</dbReference>